<proteinExistence type="predicted"/>
<name>A0ABV4CX61_9BACT</name>
<dbReference type="PANTHER" id="PTHR30068">
    <property type="entry name" value="URONATE ISOMERASE"/>
    <property type="match status" value="1"/>
</dbReference>
<comment type="caution">
    <text evidence="2">The sequence shown here is derived from an EMBL/GenBank/DDBJ whole genome shotgun (WGS) entry which is preliminary data.</text>
</comment>
<organism evidence="2 3">
    <name type="scientific">Heminiphilus faecis</name>
    <dbReference type="NCBI Taxonomy" id="2601703"/>
    <lineage>
        <taxon>Bacteria</taxon>
        <taxon>Pseudomonadati</taxon>
        <taxon>Bacteroidota</taxon>
        <taxon>Bacteroidia</taxon>
        <taxon>Bacteroidales</taxon>
        <taxon>Muribaculaceae</taxon>
        <taxon>Heminiphilus</taxon>
    </lineage>
</organism>
<dbReference type="EMBL" id="JBCLPP010000008">
    <property type="protein sequence ID" value="MEY8244820.1"/>
    <property type="molecule type" value="Genomic_DNA"/>
</dbReference>
<dbReference type="Proteomes" id="UP001565200">
    <property type="component" value="Unassembled WGS sequence"/>
</dbReference>
<dbReference type="PANTHER" id="PTHR30068:SF3">
    <property type="entry name" value="PHOSPHOLIPID_GLYCEROL ACYLTRANSFERASE DOMAIN-CONTAINING PROTEIN"/>
    <property type="match status" value="1"/>
</dbReference>
<reference evidence="2 3" key="1">
    <citation type="submission" date="2024-03" db="EMBL/GenBank/DDBJ databases">
        <title>Mouse gut bacterial collection (mGBC) of GemPharmatech.</title>
        <authorList>
            <person name="He Y."/>
            <person name="Dong L."/>
            <person name="Wu D."/>
            <person name="Gao X."/>
            <person name="Lin Z."/>
        </authorList>
    </citation>
    <scope>NUCLEOTIDE SEQUENCE [LARGE SCALE GENOMIC DNA]</scope>
    <source>
        <strain evidence="2 3">54-13</strain>
    </source>
</reference>
<evidence type="ECO:0000259" key="1">
    <source>
        <dbReference type="Pfam" id="PF01553"/>
    </source>
</evidence>
<evidence type="ECO:0000313" key="2">
    <source>
        <dbReference type="EMBL" id="MEY8244820.1"/>
    </source>
</evidence>
<dbReference type="Pfam" id="PF01553">
    <property type="entry name" value="Acyltransferase"/>
    <property type="match status" value="1"/>
</dbReference>
<protein>
    <submittedName>
        <fullName evidence="2">1-acyl-sn-glycerol-3-phosphate acyltransferase</fullName>
    </submittedName>
</protein>
<feature type="domain" description="Phospholipid/glycerol acyltransferase" evidence="1">
    <location>
        <begin position="81"/>
        <end position="183"/>
    </location>
</feature>
<gene>
    <name evidence="2" type="ORF">AAK873_04185</name>
</gene>
<evidence type="ECO:0000313" key="3">
    <source>
        <dbReference type="Proteomes" id="UP001565200"/>
    </source>
</evidence>
<keyword evidence="2" id="KW-0808">Transferase</keyword>
<sequence length="395" mass="45735">MTQEQLQFEDIAPYPDSVFHEKMQHLVKEPGFEHAVRWVLPNVDYDEMCHDLLQVHDKDTFQRKIMWPFLEMLASKTTSGITVDGLERVDKTKAYTFITNHRDIVLDTSFLNLCFLRAGYPTTEVAIGNNLLVYEWINDLVRLNKSFIVKRDLPRVKALEAAQELSAYIHDTVSRRNQSVWIAERQGRSKDSDDKAQDSLVKMLGLAGGKEFTDNLMDINLLPVSISYEYDPNDYLKAREFLLRRNDPEFKKTQRDDLFAMETGLLQPKGRVHFAVGHPINPELAALDESHDKAAVARDVCRMIDCQIHSGYKIYPINYIAYDLLYATKEFADRYNAEEVADFETYIREQLKKVDVPELTSDDKDYLYAMMLTMYANPLKNNIHADESCHDECHG</sequence>
<dbReference type="GO" id="GO:0016746">
    <property type="term" value="F:acyltransferase activity"/>
    <property type="evidence" value="ECO:0007669"/>
    <property type="project" value="UniProtKB-KW"/>
</dbReference>
<accession>A0ABV4CX61</accession>
<dbReference type="InterPro" id="IPR002123">
    <property type="entry name" value="Plipid/glycerol_acylTrfase"/>
</dbReference>
<keyword evidence="3" id="KW-1185">Reference proteome</keyword>
<dbReference type="RefSeq" id="WP_121698855.1">
    <property type="nucleotide sequence ID" value="NZ_JBCLPP010000008.1"/>
</dbReference>
<keyword evidence="2" id="KW-0012">Acyltransferase</keyword>